<reference evidence="2" key="1">
    <citation type="submission" date="2023-03" db="EMBL/GenBank/DDBJ databases">
        <title>Actinorhabdospora filicis NBRC 111898.</title>
        <authorList>
            <person name="Ichikawa N."/>
            <person name="Sato H."/>
            <person name="Tonouchi N."/>
        </authorList>
    </citation>
    <scope>NUCLEOTIDE SEQUENCE</scope>
    <source>
        <strain evidence="2">NBRC 111898</strain>
    </source>
</reference>
<proteinExistence type="predicted"/>
<protein>
    <recommendedName>
        <fullName evidence="4">Polyketide cyclase / dehydrase and lipid transport</fullName>
    </recommendedName>
</protein>
<name>A0A9W6SQC0_9ACTN</name>
<feature type="region of interest" description="Disordered" evidence="1">
    <location>
        <begin position="1"/>
        <end position="20"/>
    </location>
</feature>
<gene>
    <name evidence="2" type="ORF">Afil01_48620</name>
</gene>
<dbReference type="Proteomes" id="UP001165079">
    <property type="component" value="Unassembled WGS sequence"/>
</dbReference>
<evidence type="ECO:0000313" key="3">
    <source>
        <dbReference type="Proteomes" id="UP001165079"/>
    </source>
</evidence>
<comment type="caution">
    <text evidence="2">The sequence shown here is derived from an EMBL/GenBank/DDBJ whole genome shotgun (WGS) entry which is preliminary data.</text>
</comment>
<organism evidence="2 3">
    <name type="scientific">Actinorhabdospora filicis</name>
    <dbReference type="NCBI Taxonomy" id="1785913"/>
    <lineage>
        <taxon>Bacteria</taxon>
        <taxon>Bacillati</taxon>
        <taxon>Actinomycetota</taxon>
        <taxon>Actinomycetes</taxon>
        <taxon>Micromonosporales</taxon>
        <taxon>Micromonosporaceae</taxon>
        <taxon>Actinorhabdospora</taxon>
    </lineage>
</organism>
<evidence type="ECO:0000313" key="2">
    <source>
        <dbReference type="EMBL" id="GLZ80055.1"/>
    </source>
</evidence>
<keyword evidence="3" id="KW-1185">Reference proteome</keyword>
<evidence type="ECO:0008006" key="4">
    <source>
        <dbReference type="Google" id="ProtNLM"/>
    </source>
</evidence>
<accession>A0A9W6SQC0</accession>
<dbReference type="EMBL" id="BSTX01000003">
    <property type="protein sequence ID" value="GLZ80055.1"/>
    <property type="molecule type" value="Genomic_DNA"/>
</dbReference>
<evidence type="ECO:0000256" key="1">
    <source>
        <dbReference type="SAM" id="MobiDB-lite"/>
    </source>
</evidence>
<sequence length="151" mass="16866">MVKGTLPPGRRGSEDPGDNTVVPALDLVDDSYVACRPEDLAPMVAAPGFASALWPGWILTVTEERGCEGVRWSVGGPVTGSAEVWLERYRDRGCYLHVFARVDPVDRIWTPKAARRNTDRVRRRVKRAVWDLKDRAEATHGEETWRAGPVE</sequence>
<dbReference type="AlphaFoldDB" id="A0A9W6SQC0"/>